<comment type="function">
    <text evidence="9">Ca(+)/H(+) antiporter that extrudes calcium in exchange for external protons.</text>
</comment>
<keyword evidence="3 9" id="KW-0109">Calcium transport</keyword>
<evidence type="ECO:0000256" key="9">
    <source>
        <dbReference type="RuleBase" id="RU365028"/>
    </source>
</evidence>
<keyword evidence="2 9" id="KW-0813">Transport</keyword>
<dbReference type="Proteomes" id="UP000569951">
    <property type="component" value="Unassembled WGS sequence"/>
</dbReference>
<reference evidence="11 12" key="1">
    <citation type="submission" date="2020-08" db="EMBL/GenBank/DDBJ databases">
        <title>Genomic Encyclopedia of Type Strains, Phase IV (KMG-IV): sequencing the most valuable type-strain genomes for metagenomic binning, comparative biology and taxonomic classification.</title>
        <authorList>
            <person name="Goeker M."/>
        </authorList>
    </citation>
    <scope>NUCLEOTIDE SEQUENCE [LARGE SCALE GENOMIC DNA]</scope>
    <source>
        <strain evidence="11 12">DSM 21458</strain>
    </source>
</reference>
<dbReference type="GO" id="GO:0006874">
    <property type="term" value="P:intracellular calcium ion homeostasis"/>
    <property type="evidence" value="ECO:0007669"/>
    <property type="project" value="TreeGrafter"/>
</dbReference>
<evidence type="ECO:0000256" key="1">
    <source>
        <dbReference type="ARBA" id="ARBA00004127"/>
    </source>
</evidence>
<evidence type="ECO:0000256" key="5">
    <source>
        <dbReference type="ARBA" id="ARBA00022837"/>
    </source>
</evidence>
<gene>
    <name evidence="11" type="ORF">HNR42_001823</name>
</gene>
<feature type="transmembrane region" description="Helical" evidence="9">
    <location>
        <begin position="306"/>
        <end position="328"/>
    </location>
</feature>
<comment type="similarity">
    <text evidence="9">Belongs to the Ca(2+):cation antiporter (CaCA) (TC 2.A.19) family.</text>
</comment>
<evidence type="ECO:0000256" key="7">
    <source>
        <dbReference type="ARBA" id="ARBA00023065"/>
    </source>
</evidence>
<keyword evidence="7 9" id="KW-0406">Ion transport</keyword>
<dbReference type="PANTHER" id="PTHR31503:SF22">
    <property type="entry name" value="VACUOLAR CALCIUM ION TRANSPORTER"/>
    <property type="match status" value="1"/>
</dbReference>
<dbReference type="Gene3D" id="1.20.1420.30">
    <property type="entry name" value="NCX, central ion-binding region"/>
    <property type="match status" value="1"/>
</dbReference>
<feature type="transmembrane region" description="Helical" evidence="9">
    <location>
        <begin position="335"/>
        <end position="355"/>
    </location>
</feature>
<keyword evidence="6 9" id="KW-1133">Transmembrane helix</keyword>
<keyword evidence="12" id="KW-1185">Reference proteome</keyword>
<evidence type="ECO:0000259" key="10">
    <source>
        <dbReference type="Pfam" id="PF01699"/>
    </source>
</evidence>
<accession>A0A841I1X4</accession>
<feature type="transmembrane region" description="Helical" evidence="9">
    <location>
        <begin position="121"/>
        <end position="141"/>
    </location>
</feature>
<proteinExistence type="inferred from homology"/>
<feature type="transmembrane region" description="Helical" evidence="9">
    <location>
        <begin position="203"/>
        <end position="223"/>
    </location>
</feature>
<feature type="domain" description="Sodium/calcium exchanger membrane region" evidence="10">
    <location>
        <begin position="23"/>
        <end position="181"/>
    </location>
</feature>
<feature type="transmembrane region" description="Helical" evidence="9">
    <location>
        <begin position="161"/>
        <end position="182"/>
    </location>
</feature>
<comment type="caution">
    <text evidence="11">The sequence shown here is derived from an EMBL/GenBank/DDBJ whole genome shotgun (WGS) entry which is preliminary data.</text>
</comment>
<keyword evidence="4 9" id="KW-0812">Transmembrane</keyword>
<evidence type="ECO:0000256" key="3">
    <source>
        <dbReference type="ARBA" id="ARBA00022568"/>
    </source>
</evidence>
<evidence type="ECO:0000256" key="4">
    <source>
        <dbReference type="ARBA" id="ARBA00022692"/>
    </source>
</evidence>
<dbReference type="InterPro" id="IPR004713">
    <property type="entry name" value="CaH_exchang"/>
</dbReference>
<dbReference type="AlphaFoldDB" id="A0A841I1X4"/>
<dbReference type="Pfam" id="PF01699">
    <property type="entry name" value="Na_Ca_ex"/>
    <property type="match status" value="2"/>
</dbReference>
<dbReference type="InterPro" id="IPR004798">
    <property type="entry name" value="CAX-like"/>
</dbReference>
<keyword evidence="9" id="KW-0050">Antiport</keyword>
<dbReference type="GO" id="GO:0012505">
    <property type="term" value="C:endomembrane system"/>
    <property type="evidence" value="ECO:0007669"/>
    <property type="project" value="UniProtKB-SubCell"/>
</dbReference>
<dbReference type="GO" id="GO:0016020">
    <property type="term" value="C:membrane"/>
    <property type="evidence" value="ECO:0007669"/>
    <property type="project" value="InterPro"/>
</dbReference>
<comment type="subcellular location">
    <subcellularLocation>
        <location evidence="1">Endomembrane system</location>
        <topology evidence="1">Multi-pass membrane protein</topology>
    </subcellularLocation>
</comment>
<organism evidence="11 12">
    <name type="scientific">Deinobacterium chartae</name>
    <dbReference type="NCBI Taxonomy" id="521158"/>
    <lineage>
        <taxon>Bacteria</taxon>
        <taxon>Thermotogati</taxon>
        <taxon>Deinococcota</taxon>
        <taxon>Deinococci</taxon>
        <taxon>Deinococcales</taxon>
        <taxon>Deinococcaceae</taxon>
        <taxon>Deinobacterium</taxon>
    </lineage>
</organism>
<evidence type="ECO:0000313" key="11">
    <source>
        <dbReference type="EMBL" id="MBB6098389.1"/>
    </source>
</evidence>
<evidence type="ECO:0000256" key="6">
    <source>
        <dbReference type="ARBA" id="ARBA00022989"/>
    </source>
</evidence>
<dbReference type="PANTHER" id="PTHR31503">
    <property type="entry name" value="VACUOLAR CALCIUM ION TRANSPORTER"/>
    <property type="match status" value="1"/>
</dbReference>
<feature type="transmembrane region" description="Helical" evidence="9">
    <location>
        <begin position="88"/>
        <end position="109"/>
    </location>
</feature>
<keyword evidence="5 9" id="KW-0106">Calcium</keyword>
<protein>
    <recommendedName>
        <fullName evidence="9">Ca(2+)/H(+) antiporter</fullName>
    </recommendedName>
</protein>
<feature type="domain" description="Sodium/calcium exchanger membrane region" evidence="10">
    <location>
        <begin position="209"/>
        <end position="353"/>
    </location>
</feature>
<dbReference type="RefSeq" id="WP_183986781.1">
    <property type="nucleotide sequence ID" value="NZ_JACHHG010000006.1"/>
</dbReference>
<evidence type="ECO:0000313" key="12">
    <source>
        <dbReference type="Proteomes" id="UP000569951"/>
    </source>
</evidence>
<dbReference type="InterPro" id="IPR004837">
    <property type="entry name" value="NaCa_Exmemb"/>
</dbReference>
<feature type="transmembrane region" description="Helical" evidence="9">
    <location>
        <begin position="273"/>
        <end position="300"/>
    </location>
</feature>
<dbReference type="NCBIfam" id="TIGR00846">
    <property type="entry name" value="caca2"/>
    <property type="match status" value="1"/>
</dbReference>
<name>A0A841I1X4_9DEIO</name>
<sequence>MLNWLLIFLPIAVYLEFTHAPGTWIFIAAALAILPLAGLMGRATEELATKTGSAVGGLLNATFGNATELIIAFFALQAGKLEVVKASITGSILGNLLLVLGLAVFLGGLRFKTQVFNRHNAGLVTSLLTISVLGLLIPAMFDLASRSFAGERNPAGIDLSLSVATAVVLILIYIANIIFSLFTHKNVLSAHDEGHGEAHSGPAWSVPVAVGVLLAATVAVAFMSEFLVGSLEEATAALGLSEFFVGIILIPIIGNAAEHAAAIVFAMKNKMDLAVTIALGSTVQVALLVAPLLVLLSLLVGRPMDLVLHNPLELAAVVAGVVIANNIARDGESNWIEGLMLLGVYVILAFAFFFFPA</sequence>
<dbReference type="EMBL" id="JACHHG010000006">
    <property type="protein sequence ID" value="MBB6098389.1"/>
    <property type="molecule type" value="Genomic_DNA"/>
</dbReference>
<evidence type="ECO:0000256" key="2">
    <source>
        <dbReference type="ARBA" id="ARBA00022448"/>
    </source>
</evidence>
<feature type="transmembrane region" description="Helical" evidence="9">
    <location>
        <begin position="53"/>
        <end position="76"/>
    </location>
</feature>
<dbReference type="NCBIfam" id="TIGR00378">
    <property type="entry name" value="cax"/>
    <property type="match status" value="1"/>
</dbReference>
<feature type="transmembrane region" description="Helical" evidence="9">
    <location>
        <begin position="20"/>
        <end position="41"/>
    </location>
</feature>
<evidence type="ECO:0000256" key="8">
    <source>
        <dbReference type="ARBA" id="ARBA00023136"/>
    </source>
</evidence>
<dbReference type="GO" id="GO:0015369">
    <property type="term" value="F:calcium:proton antiporter activity"/>
    <property type="evidence" value="ECO:0007669"/>
    <property type="project" value="UniProtKB-UniRule"/>
</dbReference>
<feature type="transmembrane region" description="Helical" evidence="9">
    <location>
        <begin position="243"/>
        <end position="266"/>
    </location>
</feature>
<dbReference type="InterPro" id="IPR044880">
    <property type="entry name" value="NCX_ion-bd_dom_sf"/>
</dbReference>
<comment type="caution">
    <text evidence="9">Lacks conserved residue(s) required for the propagation of feature annotation.</text>
</comment>
<keyword evidence="8 9" id="KW-0472">Membrane</keyword>